<dbReference type="CDD" id="cd11326">
    <property type="entry name" value="AmyAc_Glg_debranch"/>
    <property type="match status" value="1"/>
</dbReference>
<dbReference type="GO" id="GO:0004135">
    <property type="term" value="F:amylo-alpha-1,6-glucosidase activity"/>
    <property type="evidence" value="ECO:0007669"/>
    <property type="project" value="InterPro"/>
</dbReference>
<dbReference type="Gene3D" id="3.20.20.80">
    <property type="entry name" value="Glycosidases"/>
    <property type="match status" value="1"/>
</dbReference>
<feature type="domain" description="Glycosyl hydrolase family 13 catalytic" evidence="3">
    <location>
        <begin position="142"/>
        <end position="558"/>
    </location>
</feature>
<comment type="caution">
    <text evidence="4">The sequence shown here is derived from an EMBL/GenBank/DDBJ whole genome shotgun (WGS) entry which is preliminary data.</text>
</comment>
<dbReference type="AlphaFoldDB" id="A0A5A7NPN0"/>
<evidence type="ECO:0000259" key="3">
    <source>
        <dbReference type="SMART" id="SM00642"/>
    </source>
</evidence>
<protein>
    <submittedName>
        <fullName evidence="4">Glycogen operon protein GlgX homolog</fullName>
    </submittedName>
</protein>
<dbReference type="GO" id="GO:0005980">
    <property type="term" value="P:glycogen catabolic process"/>
    <property type="evidence" value="ECO:0007669"/>
    <property type="project" value="InterPro"/>
</dbReference>
<evidence type="ECO:0000313" key="5">
    <source>
        <dbReference type="Proteomes" id="UP000325307"/>
    </source>
</evidence>
<dbReference type="SUPFAM" id="SSF81296">
    <property type="entry name" value="E set domains"/>
    <property type="match status" value="1"/>
</dbReference>
<keyword evidence="5" id="KW-1185">Reference proteome</keyword>
<dbReference type="Gene3D" id="2.60.40.10">
    <property type="entry name" value="Immunoglobulins"/>
    <property type="match status" value="1"/>
</dbReference>
<feature type="compositionally biased region" description="Basic and acidic residues" evidence="2">
    <location>
        <begin position="454"/>
        <end position="468"/>
    </location>
</feature>
<proteinExistence type="inferred from homology"/>
<accession>A0A5A7NPN0</accession>
<reference evidence="4 5" key="1">
    <citation type="submission" date="2019-09" db="EMBL/GenBank/DDBJ databases">
        <title>Arthrobacter zafarii sp. nov., a moderately thermotolerant and halotolerant actinobacterium isolated from Cholistan desert soil of Pakistan.</title>
        <authorList>
            <person name="Amin A."/>
            <person name="Ahmed I."/>
            <person name="Khalid N."/>
            <person name="Schumann P."/>
            <person name="Busse H.J."/>
            <person name="Khan I.U."/>
            <person name="Li S."/>
            <person name="Li W.J."/>
        </authorList>
    </citation>
    <scope>NUCLEOTIDE SEQUENCE [LARGE SCALE GENOMIC DNA]</scope>
    <source>
        <strain evidence="4 5">NCCP-1664</strain>
    </source>
</reference>
<dbReference type="InterPro" id="IPR017853">
    <property type="entry name" value="GH"/>
</dbReference>
<dbReference type="NCBIfam" id="TIGR02100">
    <property type="entry name" value="glgX_debranch"/>
    <property type="match status" value="1"/>
</dbReference>
<dbReference type="InterPro" id="IPR011837">
    <property type="entry name" value="Glycogen_debranch_GlgX"/>
</dbReference>
<evidence type="ECO:0000256" key="2">
    <source>
        <dbReference type="SAM" id="MobiDB-lite"/>
    </source>
</evidence>
<dbReference type="SMART" id="SM00642">
    <property type="entry name" value="Aamy"/>
    <property type="match status" value="1"/>
</dbReference>
<dbReference type="Proteomes" id="UP000325307">
    <property type="component" value="Unassembled WGS sequence"/>
</dbReference>
<sequence>MKGYLSRPFPFGVSAHAPGAPDLPDTVNVAVYAPGLKEVDIWFVDPLGRLVSVPLFDETYDIFHGTVEQLRPGARYAFWERGASLPENGQLLLDPWGRAIEQDDAGVYWSVYVESGFDWGGDRRLHVPWRDTVIYEAHVKGQAMLHPDIPEELRGTYAGLAHPVMVKHLQDLGVTAVELLPIHFHIDEPHLQELGLPNYWGYNTLGFFAPHSGYATAAARAAGPKAVQDEVKGMVKALHSAGIEVLLDVVFNHTAEGGKDQQTYSWRGLGDTQYYRHDAEGRYFDTTGCGNTLDFNQPTVVRMALDSLRHWVEEYHIDGFRFDLAVALSRDTHNHFNPRHPFLVALTSDSVLTGTKLIAEPWDVSMGGWQTGRFPQPFHDWNDHFRDIVREFWVSDHGALLAGGQGGSVARLASCLAGSRDLFAPSGRGALSSINFVTAHDGFTLRDLVSYDRKHNEDNGEDNRDGHSHNRSYNHGLEGATADEELMARRRQTALNVMATLLLSLGVPMLTAGDEIGKTQEGNNNAYCQDNPLTWLDWTLSEDQRTMLENTRALMRLRKEFMAGQPHTFPTHDDSSYMHWFNAEGMPMRREEWTRPETRLVQMLLGSPEGKLDGLVVFNGSTESVRIRMPDPDILRTLRPQDRRGTTFQLQFSTAEGSLRRRGATLKAGEPERIEAHSVTVYRA</sequence>
<dbReference type="InterPro" id="IPR013783">
    <property type="entry name" value="Ig-like_fold"/>
</dbReference>
<dbReference type="PANTHER" id="PTHR43002">
    <property type="entry name" value="GLYCOGEN DEBRANCHING ENZYME"/>
    <property type="match status" value="1"/>
</dbReference>
<name>A0A5A7NPN0_9MICC</name>
<gene>
    <name evidence="4" type="ORF">NCCP1664_13710</name>
</gene>
<evidence type="ECO:0000256" key="1">
    <source>
        <dbReference type="ARBA" id="ARBA00008061"/>
    </source>
</evidence>
<dbReference type="SUPFAM" id="SSF51011">
    <property type="entry name" value="Glycosyl hydrolase domain"/>
    <property type="match status" value="1"/>
</dbReference>
<dbReference type="InterPro" id="IPR013780">
    <property type="entry name" value="Glyco_hydro_b"/>
</dbReference>
<organism evidence="4 5">
    <name type="scientific">Zafaria cholistanensis</name>
    <dbReference type="NCBI Taxonomy" id="1682741"/>
    <lineage>
        <taxon>Bacteria</taxon>
        <taxon>Bacillati</taxon>
        <taxon>Actinomycetota</taxon>
        <taxon>Actinomycetes</taxon>
        <taxon>Micrococcales</taxon>
        <taxon>Micrococcaceae</taxon>
        <taxon>Zafaria</taxon>
    </lineage>
</organism>
<dbReference type="InterPro" id="IPR006047">
    <property type="entry name" value="GH13_cat_dom"/>
</dbReference>
<evidence type="ECO:0000313" key="4">
    <source>
        <dbReference type="EMBL" id="GER22874.1"/>
    </source>
</evidence>
<comment type="similarity">
    <text evidence="1">Belongs to the glycosyl hydrolase 13 family.</text>
</comment>
<dbReference type="EMBL" id="BKDJ01000005">
    <property type="protein sequence ID" value="GER22874.1"/>
    <property type="molecule type" value="Genomic_DNA"/>
</dbReference>
<dbReference type="Gene3D" id="2.60.40.1180">
    <property type="entry name" value="Golgi alpha-mannosidase II"/>
    <property type="match status" value="1"/>
</dbReference>
<dbReference type="InterPro" id="IPR014756">
    <property type="entry name" value="Ig_E-set"/>
</dbReference>
<feature type="region of interest" description="Disordered" evidence="2">
    <location>
        <begin position="454"/>
        <end position="477"/>
    </location>
</feature>
<dbReference type="SUPFAM" id="SSF51445">
    <property type="entry name" value="(Trans)glycosidases"/>
    <property type="match status" value="1"/>
</dbReference>